<accession>A0ABY6DJJ7</accession>
<reference evidence="1" key="1">
    <citation type="submission" date="2022-10" db="EMBL/GenBank/DDBJ databases">
        <title>Chitiniphilus purpureus sp. nov., a novel chitin-degrading bacterium isolated from crawfish pond sediment.</title>
        <authorList>
            <person name="Li K."/>
        </authorList>
    </citation>
    <scope>NUCLEOTIDE SEQUENCE</scope>
    <source>
        <strain evidence="1">CD1</strain>
    </source>
</reference>
<name>A0ABY6DJJ7_9NEIS</name>
<dbReference type="EMBL" id="CP106753">
    <property type="protein sequence ID" value="UXY13868.1"/>
    <property type="molecule type" value="Genomic_DNA"/>
</dbReference>
<evidence type="ECO:0008006" key="3">
    <source>
        <dbReference type="Google" id="ProtNLM"/>
    </source>
</evidence>
<proteinExistence type="predicted"/>
<dbReference type="Proteomes" id="UP001061302">
    <property type="component" value="Chromosome"/>
</dbReference>
<sequence length="196" mass="20520">MPTFPSRPAPTALALRLVQPRFESRTHSGKRQVRLFGTGRLVMEATWAGMATRDVSPLWAFAAAAITGGWTFELVPEQWGYPIPAAVPATALASAGAAQGATAIQLTGLPDGPLFIGGEPVRFGADRKTYLVAAPVVAVDGAATLTVAPPLVRAVPAGSLAHLRNVALTVFVPDEEVAQSVSTVLHTLTLKFEESL</sequence>
<gene>
    <name evidence="1" type="ORF">N8I74_11095</name>
</gene>
<organism evidence="1 2">
    <name type="scientific">Chitiniphilus purpureus</name>
    <dbReference type="NCBI Taxonomy" id="2981137"/>
    <lineage>
        <taxon>Bacteria</taxon>
        <taxon>Pseudomonadati</taxon>
        <taxon>Pseudomonadota</taxon>
        <taxon>Betaproteobacteria</taxon>
        <taxon>Neisseriales</taxon>
        <taxon>Chitinibacteraceae</taxon>
        <taxon>Chitiniphilus</taxon>
    </lineage>
</organism>
<dbReference type="RefSeq" id="WP_263123147.1">
    <property type="nucleotide sequence ID" value="NZ_CP106753.1"/>
</dbReference>
<evidence type="ECO:0000313" key="1">
    <source>
        <dbReference type="EMBL" id="UXY13868.1"/>
    </source>
</evidence>
<evidence type="ECO:0000313" key="2">
    <source>
        <dbReference type="Proteomes" id="UP001061302"/>
    </source>
</evidence>
<protein>
    <recommendedName>
        <fullName evidence="3">Phage tail protein</fullName>
    </recommendedName>
</protein>
<keyword evidence="2" id="KW-1185">Reference proteome</keyword>